<sequence>MKNIICTFILLFLGWNSWAQNTGINYQAVILNPNPVEIPGTFIQNQALAQAKITIRFTIKSGNTTEFEEVHQTTTDDFGLVNLTIGTGEAQASNAKYRQWDAIIWDAQIKSLVVAVKFENAANFLEMSNQAFNYSPYALYAASVAYANVQNAPKKLSHFENDPGYLIKQDLKPLEEKITANETQTSSQFALMETQRLSLEKRINTQDSRLEIQENGLIATNKNNATIQNQVNQNYTSLTNQLNDQRAQTANQFNSLGGSYESLSNKSTATDLGNGSPSHQTYPSQQAVKTYVDQAISQVVVSGAPDATTLAPGKVQLTGDLAGTATNPTVPGLSQKEILSNKTVDITADGTSDTKYPSAKAVKIYVDQATLGTALAADLNAKADKNSPIFTGSPQLPTTTIAVTQGNGTNSTQVATTAFVQNSIASLSVNDASISAKGIIQLGGDLGGSAAAPTVTGLAGKEISSNKSNDINADALSTTKYPSVKMIKDYVDGQISSGGVSDASTSIKGIIQLAGDLSGTSASPSVASNAITTAKILNGAVTDAKIDQVSGSKITGNIPGHAVNVTGTVSPSNGGSGTSGTLTGFLYGNGTSAYTASTSIPVAQITGAETISNKSTATDLGNSTPSDTYYASQKAVKTYVDLAVSGSVGGATLTALDLKENTANKSDAALGTSTTLFPTQNAVKTYVDAKFGVANYITFSNLPLMANGTVLGNFSGSTASPSALNTSGSGNLVRASNPTITSPVLNGTMSGSTIIGVANGGLGTNTMSSGYVKAGNPFFSISAIPVSDVTGAVQKVNGITPDGSGNVAILYGRTYTGIYNGGVFTAVGSPTNSDIYIVSADPTASNNGRTFIYDGAIWNEISTDQAALDARYVRLSGGNMGGNLSFGIGKKVILQDAPSSDTDAVNKAYVDNTVSTGGTPDASSTVAGKIKLLGDITGTATSPSIAANAISTLKIADGAVTDAKISGILSAAKGGTGVDNSGKTVTLGGNLVVNGAFATNLTVSAATSLNLPISGTLSTLAGSEDLSNKSINGVRPGSLGTGFNLVGGTISKTLTVANDASIIGSNTGDQTISLSGDVTGSGTGAISATLANSGVVAGDFGSALAIPVISVDAKGRITSIATQAVSATNPAGTALTEGKVWIGNGSNTAVAQAISGDVILSNSGVISVGTGKITNGMLAGSIDLSSKVTNVLPVANGGTGLNTLLSQGILVGNGTSSINSLSGTTAGDLVSYSGTAWVAAQPTAADATHPGIMTTGAQTLAGAKTFASVITSGNMLVGGNLELTGSQTNSALTASKVIFTDASKALTSTGTVGVGQGGTGASTLTSAALLVGAGTSAVTAISPGTDGQILVSRSGVWGAENASPAVTLGNVNGISTAKALTITAGGEISLSPADGTNPGIMTTGAQTLAGAKTFASVITSGNMSVGGNLELTGSQTNSALTASKVIFTDASKALTSTGTVGVGQGGTGATTLMSGALLVGNGTAAITSLAPSTSGYILKVVGSTWTVSAPETEVNDQFTATAGLLTFTLTQTPAANSKVQMFINGVRTDKTAYTLATNVITYIPANNSSFTLVAGDRIQFDYAY</sequence>
<proteinExistence type="predicted"/>
<reference evidence="3 4" key="1">
    <citation type="submission" date="2024-03" db="EMBL/GenBank/DDBJ databases">
        <title>Aquirufa genome sequencing.</title>
        <authorList>
            <person name="Pitt A."/>
            <person name="Hahn M.W."/>
        </authorList>
    </citation>
    <scope>NUCLEOTIDE SEQUENCE [LARGE SCALE GENOMIC DNA]</scope>
    <source>
        <strain evidence="3 4">OSTEICH-129V</strain>
    </source>
</reference>
<dbReference type="Proteomes" id="UP001598138">
    <property type="component" value="Unassembled WGS sequence"/>
</dbReference>
<dbReference type="Pfam" id="PF19264">
    <property type="entry name" value="DUF5907"/>
    <property type="match status" value="4"/>
</dbReference>
<dbReference type="RefSeq" id="WP_377981978.1">
    <property type="nucleotide sequence ID" value="NZ_JBBKXZ010000001.1"/>
</dbReference>
<feature type="chain" id="PRO_5045104939" description="T9SS type A sorting domain-containing protein" evidence="2">
    <location>
        <begin position="20"/>
        <end position="1584"/>
    </location>
</feature>
<evidence type="ECO:0008006" key="5">
    <source>
        <dbReference type="Google" id="ProtNLM"/>
    </source>
</evidence>
<evidence type="ECO:0000256" key="2">
    <source>
        <dbReference type="SAM" id="SignalP"/>
    </source>
</evidence>
<gene>
    <name evidence="3" type="ORF">U0R10_01840</name>
</gene>
<accession>A0ABW6DBN1</accession>
<feature type="region of interest" description="Disordered" evidence="1">
    <location>
        <begin position="256"/>
        <end position="282"/>
    </location>
</feature>
<evidence type="ECO:0000313" key="4">
    <source>
        <dbReference type="Proteomes" id="UP001598138"/>
    </source>
</evidence>
<name>A0ABW6DBN1_9BACT</name>
<keyword evidence="2" id="KW-0732">Signal</keyword>
<evidence type="ECO:0000313" key="3">
    <source>
        <dbReference type="EMBL" id="MFD3393353.1"/>
    </source>
</evidence>
<evidence type="ECO:0000256" key="1">
    <source>
        <dbReference type="SAM" id="MobiDB-lite"/>
    </source>
</evidence>
<dbReference type="EMBL" id="JBBKXZ010000001">
    <property type="protein sequence ID" value="MFD3393353.1"/>
    <property type="molecule type" value="Genomic_DNA"/>
</dbReference>
<comment type="caution">
    <text evidence="3">The sequence shown here is derived from an EMBL/GenBank/DDBJ whole genome shotgun (WGS) entry which is preliminary data.</text>
</comment>
<dbReference type="InterPro" id="IPR045571">
    <property type="entry name" value="DUF5907"/>
</dbReference>
<organism evidence="3 4">
    <name type="scientific">Aquirufa avitistagni</name>
    <dbReference type="NCBI Taxonomy" id="3104728"/>
    <lineage>
        <taxon>Bacteria</taxon>
        <taxon>Pseudomonadati</taxon>
        <taxon>Bacteroidota</taxon>
        <taxon>Cytophagia</taxon>
        <taxon>Cytophagales</taxon>
        <taxon>Flectobacillaceae</taxon>
        <taxon>Aquirufa</taxon>
    </lineage>
</organism>
<feature type="signal peptide" evidence="2">
    <location>
        <begin position="1"/>
        <end position="19"/>
    </location>
</feature>
<keyword evidence="4" id="KW-1185">Reference proteome</keyword>
<protein>
    <recommendedName>
        <fullName evidence="5">T9SS type A sorting domain-containing protein</fullName>
    </recommendedName>
</protein>